<proteinExistence type="predicted"/>
<feature type="compositionally biased region" description="Low complexity" evidence="1">
    <location>
        <begin position="208"/>
        <end position="217"/>
    </location>
</feature>
<evidence type="ECO:0000313" key="3">
    <source>
        <dbReference type="Proteomes" id="UP001302676"/>
    </source>
</evidence>
<evidence type="ECO:0000256" key="1">
    <source>
        <dbReference type="SAM" id="MobiDB-lite"/>
    </source>
</evidence>
<comment type="caution">
    <text evidence="2">The sequence shown here is derived from an EMBL/GenBank/DDBJ whole genome shotgun (WGS) entry which is preliminary data.</text>
</comment>
<dbReference type="EMBL" id="MU853554">
    <property type="protein sequence ID" value="KAK4148109.1"/>
    <property type="molecule type" value="Genomic_DNA"/>
</dbReference>
<organism evidence="2 3">
    <name type="scientific">Dichotomopilus funicola</name>
    <dbReference type="NCBI Taxonomy" id="1934379"/>
    <lineage>
        <taxon>Eukaryota</taxon>
        <taxon>Fungi</taxon>
        <taxon>Dikarya</taxon>
        <taxon>Ascomycota</taxon>
        <taxon>Pezizomycotina</taxon>
        <taxon>Sordariomycetes</taxon>
        <taxon>Sordariomycetidae</taxon>
        <taxon>Sordariales</taxon>
        <taxon>Chaetomiaceae</taxon>
        <taxon>Dichotomopilus</taxon>
    </lineage>
</organism>
<feature type="compositionally biased region" description="Low complexity" evidence="1">
    <location>
        <begin position="169"/>
        <end position="201"/>
    </location>
</feature>
<feature type="compositionally biased region" description="Low complexity" evidence="1">
    <location>
        <begin position="145"/>
        <end position="155"/>
    </location>
</feature>
<name>A0AAN6VB23_9PEZI</name>
<feature type="region of interest" description="Disordered" evidence="1">
    <location>
        <begin position="142"/>
        <end position="298"/>
    </location>
</feature>
<gene>
    <name evidence="2" type="ORF">C8A04DRAFT_23904</name>
</gene>
<feature type="region of interest" description="Disordered" evidence="1">
    <location>
        <begin position="104"/>
        <end position="130"/>
    </location>
</feature>
<reference evidence="2" key="2">
    <citation type="submission" date="2023-05" db="EMBL/GenBank/DDBJ databases">
        <authorList>
            <consortium name="Lawrence Berkeley National Laboratory"/>
            <person name="Steindorff A."/>
            <person name="Hensen N."/>
            <person name="Bonometti L."/>
            <person name="Westerberg I."/>
            <person name="Brannstrom I.O."/>
            <person name="Guillou S."/>
            <person name="Cros-Aarteil S."/>
            <person name="Calhoun S."/>
            <person name="Haridas S."/>
            <person name="Kuo A."/>
            <person name="Mondo S."/>
            <person name="Pangilinan J."/>
            <person name="Riley R."/>
            <person name="Labutti K."/>
            <person name="Andreopoulos B."/>
            <person name="Lipzen A."/>
            <person name="Chen C."/>
            <person name="Yanf M."/>
            <person name="Daum C."/>
            <person name="Ng V."/>
            <person name="Clum A."/>
            <person name="Ohm R."/>
            <person name="Martin F."/>
            <person name="Silar P."/>
            <person name="Natvig D."/>
            <person name="Lalanne C."/>
            <person name="Gautier V."/>
            <person name="Ament-Velasquez S.L."/>
            <person name="Kruys A."/>
            <person name="Hutchinson M.I."/>
            <person name="Powell A.J."/>
            <person name="Barry K."/>
            <person name="Miller A.N."/>
            <person name="Grigoriev I.V."/>
            <person name="Debuchy R."/>
            <person name="Gladieux P."/>
            <person name="Thoren M.H."/>
            <person name="Johannesson H."/>
        </authorList>
    </citation>
    <scope>NUCLEOTIDE SEQUENCE</scope>
    <source>
        <strain evidence="2">CBS 141.50</strain>
    </source>
</reference>
<protein>
    <submittedName>
        <fullName evidence="2">Uncharacterized protein</fullName>
    </submittedName>
</protein>
<evidence type="ECO:0000313" key="2">
    <source>
        <dbReference type="EMBL" id="KAK4148109.1"/>
    </source>
</evidence>
<keyword evidence="3" id="KW-1185">Reference proteome</keyword>
<dbReference type="Proteomes" id="UP001302676">
    <property type="component" value="Unassembled WGS sequence"/>
</dbReference>
<dbReference type="GeneID" id="87815483"/>
<dbReference type="RefSeq" id="XP_062641480.1">
    <property type="nucleotide sequence ID" value="XM_062778870.1"/>
</dbReference>
<sequence>MVYSRAGVGSGLGIGAGTRAPFLASQPVVSALEFVPATSAPLPVALGLQARFGAEASRSSRGWRLRPGRLLLVSLVSLVLLLPLLLRQDGQVTRWWKERGEWSPGWKWSHERSSSETEEMDDSDTKSLDFTPSELDALDAIDCRSSPSPEQSELLPLPPTPRHREYQLEQQQAAEVAVEPRPTPTPAARRSARIAARNAAHSPPPPTTRAGAGAGRTRPQRAHPASPQPPVPSTDAAPKKRGGRQPRKKQDGGIQKPTTAPAKREKTARRGKAAAVAVTGDAQAAPATQPRRRPKSRA</sequence>
<reference evidence="2" key="1">
    <citation type="journal article" date="2023" name="Mol. Phylogenet. Evol.">
        <title>Genome-scale phylogeny and comparative genomics of the fungal order Sordariales.</title>
        <authorList>
            <person name="Hensen N."/>
            <person name="Bonometti L."/>
            <person name="Westerberg I."/>
            <person name="Brannstrom I.O."/>
            <person name="Guillou S."/>
            <person name="Cros-Aarteil S."/>
            <person name="Calhoun S."/>
            <person name="Haridas S."/>
            <person name="Kuo A."/>
            <person name="Mondo S."/>
            <person name="Pangilinan J."/>
            <person name="Riley R."/>
            <person name="LaButti K."/>
            <person name="Andreopoulos B."/>
            <person name="Lipzen A."/>
            <person name="Chen C."/>
            <person name="Yan M."/>
            <person name="Daum C."/>
            <person name="Ng V."/>
            <person name="Clum A."/>
            <person name="Steindorff A."/>
            <person name="Ohm R.A."/>
            <person name="Martin F."/>
            <person name="Silar P."/>
            <person name="Natvig D.O."/>
            <person name="Lalanne C."/>
            <person name="Gautier V."/>
            <person name="Ament-Velasquez S.L."/>
            <person name="Kruys A."/>
            <person name="Hutchinson M.I."/>
            <person name="Powell A.J."/>
            <person name="Barry K."/>
            <person name="Miller A.N."/>
            <person name="Grigoriev I.V."/>
            <person name="Debuchy R."/>
            <person name="Gladieux P."/>
            <person name="Hiltunen Thoren M."/>
            <person name="Johannesson H."/>
        </authorList>
    </citation>
    <scope>NUCLEOTIDE SEQUENCE</scope>
    <source>
        <strain evidence="2">CBS 141.50</strain>
    </source>
</reference>
<accession>A0AAN6VB23</accession>
<dbReference type="AlphaFoldDB" id="A0AAN6VB23"/>
<feature type="compositionally biased region" description="Low complexity" evidence="1">
    <location>
        <begin position="273"/>
        <end position="289"/>
    </location>
</feature>